<accession>A0A1I2V513</accession>
<gene>
    <name evidence="3" type="ORF">SAMN05192565_11291</name>
</gene>
<dbReference type="Pfam" id="PF13411">
    <property type="entry name" value="MerR_1"/>
    <property type="match status" value="1"/>
</dbReference>
<evidence type="ECO:0000256" key="1">
    <source>
        <dbReference type="ARBA" id="ARBA00023125"/>
    </source>
</evidence>
<evidence type="ECO:0000259" key="2">
    <source>
        <dbReference type="PROSITE" id="PS50937"/>
    </source>
</evidence>
<dbReference type="AlphaFoldDB" id="A0A1I2V513"/>
<dbReference type="CDD" id="cd04785">
    <property type="entry name" value="HTH_CadR-PbrR-like"/>
    <property type="match status" value="1"/>
</dbReference>
<reference evidence="4" key="1">
    <citation type="submission" date="2016-10" db="EMBL/GenBank/DDBJ databases">
        <authorList>
            <person name="Varghese N."/>
            <person name="Submissions S."/>
        </authorList>
    </citation>
    <scope>NUCLEOTIDE SEQUENCE [LARGE SCALE GENOMIC DNA]</scope>
    <source>
        <strain evidence="4">Gh-105</strain>
    </source>
</reference>
<protein>
    <submittedName>
        <fullName evidence="3">MerR family transcriptional regulator, mercuric resistance operon regulatory protein</fullName>
    </submittedName>
</protein>
<dbReference type="SMART" id="SM00422">
    <property type="entry name" value="HTH_MERR"/>
    <property type="match status" value="1"/>
</dbReference>
<dbReference type="InterPro" id="IPR000551">
    <property type="entry name" value="MerR-type_HTH_dom"/>
</dbReference>
<proteinExistence type="predicted"/>
<keyword evidence="4" id="KW-1185">Reference proteome</keyword>
<dbReference type="Gene3D" id="1.10.1660.10">
    <property type="match status" value="1"/>
</dbReference>
<dbReference type="PROSITE" id="PS00552">
    <property type="entry name" value="HTH_MERR_1"/>
    <property type="match status" value="1"/>
</dbReference>
<dbReference type="OrthoDB" id="9802944at2"/>
<dbReference type="PROSITE" id="PS50937">
    <property type="entry name" value="HTH_MERR_2"/>
    <property type="match status" value="1"/>
</dbReference>
<dbReference type="InterPro" id="IPR009061">
    <property type="entry name" value="DNA-bd_dom_put_sf"/>
</dbReference>
<dbReference type="Proteomes" id="UP000199229">
    <property type="component" value="Unassembled WGS sequence"/>
</dbReference>
<dbReference type="InterPro" id="IPR047057">
    <property type="entry name" value="MerR_fam"/>
</dbReference>
<feature type="domain" description="HTH merR-type" evidence="2">
    <location>
        <begin position="7"/>
        <end position="76"/>
    </location>
</feature>
<sequence>MAKGSRGLSIGQIAAAAGINLETVRYYERIGLMPPPARTEGGHRAYDPAHVRRLAFIRQARALGFGIEDIRTLLALAAPGHRSCGEVRDVAAAHLSEVRAKLARLARLERILSDTVERCSGAPTPACPVLDMLDAPM</sequence>
<keyword evidence="1" id="KW-0238">DNA-binding</keyword>
<evidence type="ECO:0000313" key="4">
    <source>
        <dbReference type="Proteomes" id="UP000199229"/>
    </source>
</evidence>
<dbReference type="GO" id="GO:0003677">
    <property type="term" value="F:DNA binding"/>
    <property type="evidence" value="ECO:0007669"/>
    <property type="project" value="UniProtKB-KW"/>
</dbReference>
<organism evidence="3 4">
    <name type="scientific">Methylobacterium gossipiicola</name>
    <dbReference type="NCBI Taxonomy" id="582675"/>
    <lineage>
        <taxon>Bacteria</taxon>
        <taxon>Pseudomonadati</taxon>
        <taxon>Pseudomonadota</taxon>
        <taxon>Alphaproteobacteria</taxon>
        <taxon>Hyphomicrobiales</taxon>
        <taxon>Methylobacteriaceae</taxon>
        <taxon>Methylobacterium</taxon>
    </lineage>
</organism>
<dbReference type="PANTHER" id="PTHR30204">
    <property type="entry name" value="REDOX-CYCLING DRUG-SENSING TRANSCRIPTIONAL ACTIVATOR SOXR"/>
    <property type="match status" value="1"/>
</dbReference>
<name>A0A1I2V513_9HYPH</name>
<dbReference type="EMBL" id="FOPM01000012">
    <property type="protein sequence ID" value="SFG82201.1"/>
    <property type="molecule type" value="Genomic_DNA"/>
</dbReference>
<dbReference type="PANTHER" id="PTHR30204:SF92">
    <property type="entry name" value="HTH-TYPE TRANSCRIPTIONAL REGULATOR ZNTR"/>
    <property type="match status" value="1"/>
</dbReference>
<evidence type="ECO:0000313" key="3">
    <source>
        <dbReference type="EMBL" id="SFG82201.1"/>
    </source>
</evidence>
<dbReference type="SUPFAM" id="SSF46955">
    <property type="entry name" value="Putative DNA-binding domain"/>
    <property type="match status" value="1"/>
</dbReference>
<dbReference type="GO" id="GO:0003700">
    <property type="term" value="F:DNA-binding transcription factor activity"/>
    <property type="evidence" value="ECO:0007669"/>
    <property type="project" value="InterPro"/>
</dbReference>
<dbReference type="STRING" id="582675.SAMN05192565_11291"/>
<dbReference type="RefSeq" id="WP_056355016.1">
    <property type="nucleotide sequence ID" value="NZ_FOPM01000012.1"/>
</dbReference>
<dbReference type="PRINTS" id="PR00040">
    <property type="entry name" value="HTHMERR"/>
</dbReference>